<gene>
    <name evidence="2" type="ORF">DKT69_28415</name>
</gene>
<protein>
    <recommendedName>
        <fullName evidence="1">Transposase IS116/IS110/IS902 C-terminal domain-containing protein</fullName>
    </recommendedName>
</protein>
<feature type="domain" description="Transposase IS116/IS110/IS902 C-terminal" evidence="1">
    <location>
        <begin position="69"/>
        <end position="142"/>
    </location>
</feature>
<evidence type="ECO:0000259" key="1">
    <source>
        <dbReference type="Pfam" id="PF02371"/>
    </source>
</evidence>
<proteinExistence type="predicted"/>
<name>A0A317DDD1_9ACTN</name>
<dbReference type="GO" id="GO:0003677">
    <property type="term" value="F:DNA binding"/>
    <property type="evidence" value="ECO:0007669"/>
    <property type="project" value="InterPro"/>
</dbReference>
<dbReference type="PANTHER" id="PTHR33055:SF3">
    <property type="entry name" value="PUTATIVE TRANSPOSASE FOR IS117-RELATED"/>
    <property type="match status" value="1"/>
</dbReference>
<dbReference type="InterPro" id="IPR047650">
    <property type="entry name" value="Transpos_IS110"/>
</dbReference>
<evidence type="ECO:0000313" key="3">
    <source>
        <dbReference type="Proteomes" id="UP000246050"/>
    </source>
</evidence>
<organism evidence="2 3">
    <name type="scientific">Micromonospora sicca</name>
    <dbReference type="NCBI Taxonomy" id="2202420"/>
    <lineage>
        <taxon>Bacteria</taxon>
        <taxon>Bacillati</taxon>
        <taxon>Actinomycetota</taxon>
        <taxon>Actinomycetes</taxon>
        <taxon>Micromonosporales</taxon>
        <taxon>Micromonosporaceae</taxon>
        <taxon>Micromonospora</taxon>
    </lineage>
</organism>
<dbReference type="InterPro" id="IPR003346">
    <property type="entry name" value="Transposase_20"/>
</dbReference>
<sequence>MLARQGVTLAPSDMFGAAGRRQLDELRLDPPFQARVLSLLRLIDAYTFEIDMVGKRISAELNHHAGFRAVQALPGVGPVLGAVFVAEIGDVTRFTRPQQLCSWAGMTPRHRESDTKVHRGRITKQGNNLVRWAAVEAVQRVHHGPLAATKARLAARRGNNIAKVAAARELLTLVFYGLRDGHIRCLATTPT</sequence>
<reference evidence="2 3" key="1">
    <citation type="submission" date="2018-05" db="EMBL/GenBank/DDBJ databases">
        <title>Micromonosporas from Atacama Desert.</title>
        <authorList>
            <person name="Carro L."/>
            <person name="Golinska P."/>
            <person name="Klenk H.-P."/>
            <person name="Goodfellow M."/>
        </authorList>
    </citation>
    <scope>NUCLEOTIDE SEQUENCE [LARGE SCALE GENOMIC DNA]</scope>
    <source>
        <strain evidence="2 3">4G51</strain>
    </source>
</reference>
<accession>A0A317DDD1</accession>
<dbReference type="GO" id="GO:0006313">
    <property type="term" value="P:DNA transposition"/>
    <property type="evidence" value="ECO:0007669"/>
    <property type="project" value="InterPro"/>
</dbReference>
<dbReference type="GO" id="GO:0004803">
    <property type="term" value="F:transposase activity"/>
    <property type="evidence" value="ECO:0007669"/>
    <property type="project" value="InterPro"/>
</dbReference>
<dbReference type="AlphaFoldDB" id="A0A317DDD1"/>
<dbReference type="Proteomes" id="UP000246050">
    <property type="component" value="Unassembled WGS sequence"/>
</dbReference>
<comment type="caution">
    <text evidence="2">The sequence shown here is derived from an EMBL/GenBank/DDBJ whole genome shotgun (WGS) entry which is preliminary data.</text>
</comment>
<dbReference type="Pfam" id="PF02371">
    <property type="entry name" value="Transposase_20"/>
    <property type="match status" value="1"/>
</dbReference>
<evidence type="ECO:0000313" key="2">
    <source>
        <dbReference type="EMBL" id="PWR10733.1"/>
    </source>
</evidence>
<dbReference type="EMBL" id="QGKS01000346">
    <property type="protein sequence ID" value="PWR10733.1"/>
    <property type="molecule type" value="Genomic_DNA"/>
</dbReference>
<dbReference type="PANTHER" id="PTHR33055">
    <property type="entry name" value="TRANSPOSASE FOR INSERTION SEQUENCE ELEMENT IS1111A"/>
    <property type="match status" value="1"/>
</dbReference>